<dbReference type="InterPro" id="IPR029225">
    <property type="entry name" value="Nse4_Nse3-bd"/>
</dbReference>
<dbReference type="Proteomes" id="UP000326924">
    <property type="component" value="Unassembled WGS sequence"/>
</dbReference>
<evidence type="ECO:0000256" key="6">
    <source>
        <dbReference type="ARBA" id="ARBA00023242"/>
    </source>
</evidence>
<dbReference type="EMBL" id="VXIS01000079">
    <property type="protein sequence ID" value="KAA8907444.1"/>
    <property type="molecule type" value="Genomic_DNA"/>
</dbReference>
<evidence type="ECO:0000256" key="4">
    <source>
        <dbReference type="ARBA" id="ARBA00023172"/>
    </source>
</evidence>
<feature type="compositionally biased region" description="Pro residues" evidence="8">
    <location>
        <begin position="16"/>
        <end position="25"/>
    </location>
</feature>
<dbReference type="InParanoid" id="A0A5J5EZ75"/>
<keyword evidence="4 7" id="KW-0233">DNA recombination</keyword>
<accession>A0A5J5EZ75</accession>
<dbReference type="Pfam" id="PF08743">
    <property type="entry name" value="Nse4_C"/>
    <property type="match status" value="1"/>
</dbReference>
<comment type="subunit">
    <text evidence="7">Component of the SMC5-SMC6 complex.</text>
</comment>
<evidence type="ECO:0000256" key="5">
    <source>
        <dbReference type="ARBA" id="ARBA00023204"/>
    </source>
</evidence>
<evidence type="ECO:0000256" key="1">
    <source>
        <dbReference type="ARBA" id="ARBA00004123"/>
    </source>
</evidence>
<feature type="domain" description="Nse4/EID protein Nse3/MAGE-binding" evidence="10">
    <location>
        <begin position="132"/>
        <end position="188"/>
    </location>
</feature>
<dbReference type="AlphaFoldDB" id="A0A5J5EZ75"/>
<evidence type="ECO:0000256" key="3">
    <source>
        <dbReference type="ARBA" id="ARBA00022763"/>
    </source>
</evidence>
<dbReference type="PANTHER" id="PTHR16140:SF0">
    <property type="entry name" value="NON-STRUCTURAL MAINTENANCE OF CHROMOSOMES ELEMENT 4"/>
    <property type="match status" value="1"/>
</dbReference>
<dbReference type="PANTHER" id="PTHR16140">
    <property type="entry name" value="NON-STRUCTURAL MAINTENANCE OF CHROMOSOMES ELEMENT 4"/>
    <property type="match status" value="1"/>
</dbReference>
<evidence type="ECO:0000256" key="2">
    <source>
        <dbReference type="ARBA" id="ARBA00008997"/>
    </source>
</evidence>
<keyword evidence="6 7" id="KW-0539">Nucleus</keyword>
<organism evidence="11 12">
    <name type="scientific">Sphaerosporella brunnea</name>
    <dbReference type="NCBI Taxonomy" id="1250544"/>
    <lineage>
        <taxon>Eukaryota</taxon>
        <taxon>Fungi</taxon>
        <taxon>Dikarya</taxon>
        <taxon>Ascomycota</taxon>
        <taxon>Pezizomycotina</taxon>
        <taxon>Pezizomycetes</taxon>
        <taxon>Pezizales</taxon>
        <taxon>Pyronemataceae</taxon>
        <taxon>Sphaerosporella</taxon>
    </lineage>
</organism>
<comment type="similarity">
    <text evidence="2 7">Belongs to the NSE4 family.</text>
</comment>
<feature type="domain" description="Non-structural maintenance of chromosome element 4 C-terminal" evidence="9">
    <location>
        <begin position="288"/>
        <end position="377"/>
    </location>
</feature>
<reference evidence="11 12" key="1">
    <citation type="submission" date="2019-09" db="EMBL/GenBank/DDBJ databases">
        <title>Draft genome of the ectomycorrhizal ascomycete Sphaerosporella brunnea.</title>
        <authorList>
            <consortium name="DOE Joint Genome Institute"/>
            <person name="Benucci G.M."/>
            <person name="Marozzi G."/>
            <person name="Antonielli L."/>
            <person name="Sanchez S."/>
            <person name="Marco P."/>
            <person name="Wang X."/>
            <person name="Falini L.B."/>
            <person name="Barry K."/>
            <person name="Haridas S."/>
            <person name="Lipzen A."/>
            <person name="Labutti K."/>
            <person name="Grigoriev I.V."/>
            <person name="Murat C."/>
            <person name="Martin F."/>
            <person name="Albertini E."/>
            <person name="Donnini D."/>
            <person name="Bonito G."/>
        </authorList>
    </citation>
    <scope>NUCLEOTIDE SEQUENCE [LARGE SCALE GENOMIC DNA]</scope>
    <source>
        <strain evidence="11 12">Sb_GMNB300</strain>
    </source>
</reference>
<name>A0A5J5EZ75_9PEZI</name>
<proteinExistence type="inferred from homology"/>
<comment type="subcellular location">
    <subcellularLocation>
        <location evidence="1 7">Nucleus</location>
    </subcellularLocation>
</comment>
<dbReference type="GO" id="GO:0030915">
    <property type="term" value="C:Smc5-Smc6 complex"/>
    <property type="evidence" value="ECO:0007669"/>
    <property type="project" value="UniProtKB-UniRule"/>
</dbReference>
<dbReference type="GO" id="GO:0005634">
    <property type="term" value="C:nucleus"/>
    <property type="evidence" value="ECO:0007669"/>
    <property type="project" value="UniProtKB-SubCell"/>
</dbReference>
<evidence type="ECO:0000259" key="9">
    <source>
        <dbReference type="Pfam" id="PF08743"/>
    </source>
</evidence>
<feature type="region of interest" description="Disordered" evidence="8">
    <location>
        <begin position="1"/>
        <end position="84"/>
    </location>
</feature>
<evidence type="ECO:0000256" key="7">
    <source>
        <dbReference type="RuleBase" id="RU365071"/>
    </source>
</evidence>
<sequence length="394" mass="44074">MARESSLSIPSDSDPATPPTPQPPPRTRHDNDKENATSKKNGRARGPPRGMESSQALHRQLLEKEGNPNVYDPDQPAAERREIRRGYRNLQRKLDESKSEYLRPDNNGLLETFQEANSLFKNVKQTSDATLDSRLLVAASDLTLKKVSNLVVGSTGVGIDIDEFVGKCISFMRAGDRQARDDDQDDHDDGGMDWAYLGRTTAFKGTKRPATGDFLLGPLSVQKKIRVQKAKRMGLKRKAGEQATKPVDVQADEIRQSENNTLKLVQKVFQVIKTHLEERVAADEDDDKVNLFEVVINPESFGQTVENIFFVSFLAREGKIAVYEDEETGLPMLELANPATAEQRDAGEAIRQQMIFSLTMLDWKQAVEVFDITDPVIPTREKEITTIGATGWYT</sequence>
<dbReference type="OrthoDB" id="361242at2759"/>
<dbReference type="GO" id="GO:0006310">
    <property type="term" value="P:DNA recombination"/>
    <property type="evidence" value="ECO:0007669"/>
    <property type="project" value="UniProtKB-UniRule"/>
</dbReference>
<comment type="function">
    <text evidence="7">Component of the SMC5-SMC6 complex, that promotes sister chromatid alignment after DNA damage and facilitates double-stranded DNA breaks (DSBs) repair via homologous recombination between sister chromatids.</text>
</comment>
<keyword evidence="5 7" id="KW-0234">DNA repair</keyword>
<evidence type="ECO:0000256" key="8">
    <source>
        <dbReference type="SAM" id="MobiDB-lite"/>
    </source>
</evidence>
<evidence type="ECO:0000313" key="11">
    <source>
        <dbReference type="EMBL" id="KAA8907444.1"/>
    </source>
</evidence>
<evidence type="ECO:0000259" key="10">
    <source>
        <dbReference type="Pfam" id="PF15412"/>
    </source>
</evidence>
<dbReference type="GO" id="GO:0006281">
    <property type="term" value="P:DNA repair"/>
    <property type="evidence" value="ECO:0007669"/>
    <property type="project" value="UniProtKB-UniRule"/>
</dbReference>
<feature type="compositionally biased region" description="Basic and acidic residues" evidence="8">
    <location>
        <begin position="27"/>
        <end position="37"/>
    </location>
</feature>
<protein>
    <recommendedName>
        <fullName evidence="7">Non-structural maintenance of chromosomes element 4</fullName>
    </recommendedName>
</protein>
<evidence type="ECO:0000313" key="12">
    <source>
        <dbReference type="Proteomes" id="UP000326924"/>
    </source>
</evidence>
<gene>
    <name evidence="11" type="ORF">FN846DRAFT_947048</name>
</gene>
<dbReference type="FunCoup" id="A0A5J5EZ75">
    <property type="interactions" value="11"/>
</dbReference>
<dbReference type="InterPro" id="IPR014854">
    <property type="entry name" value="Nse4_C"/>
</dbReference>
<dbReference type="Pfam" id="PF15412">
    <property type="entry name" value="Nse4-Nse3_bdg"/>
    <property type="match status" value="1"/>
</dbReference>
<keyword evidence="12" id="KW-1185">Reference proteome</keyword>
<keyword evidence="3 7" id="KW-0227">DNA damage</keyword>
<dbReference type="InterPro" id="IPR027786">
    <property type="entry name" value="Nse4/EID"/>
</dbReference>
<comment type="caution">
    <text evidence="11">The sequence shown here is derived from an EMBL/GenBank/DDBJ whole genome shotgun (WGS) entry which is preliminary data.</text>
</comment>